<proteinExistence type="inferred from homology"/>
<evidence type="ECO:0000256" key="3">
    <source>
        <dbReference type="PROSITE-ProRule" id="PRU00708"/>
    </source>
</evidence>
<keyword evidence="2" id="KW-0677">Repeat</keyword>
<dbReference type="AlphaFoldDB" id="A0AAV0RW90"/>
<comment type="caution">
    <text evidence="5">The sequence shown here is derived from an EMBL/GenBank/DDBJ whole genome shotgun (WGS) entry which is preliminary data.</text>
</comment>
<evidence type="ECO:0000313" key="5">
    <source>
        <dbReference type="EMBL" id="CAI0579276.1"/>
    </source>
</evidence>
<dbReference type="InterPro" id="IPR002885">
    <property type="entry name" value="PPR_rpt"/>
</dbReference>
<feature type="repeat" description="PPR" evidence="3">
    <location>
        <begin position="203"/>
        <end position="238"/>
    </location>
</feature>
<dbReference type="PROSITE" id="PS51375">
    <property type="entry name" value="PPR"/>
    <property type="match status" value="2"/>
</dbReference>
<evidence type="ECO:0000256" key="4">
    <source>
        <dbReference type="SAM" id="SignalP"/>
    </source>
</evidence>
<evidence type="ECO:0008006" key="7">
    <source>
        <dbReference type="Google" id="ProtNLM"/>
    </source>
</evidence>
<accession>A0AAV0RW90</accession>
<keyword evidence="4" id="KW-0732">Signal</keyword>
<organism evidence="5 6">
    <name type="scientific">Linum tenue</name>
    <dbReference type="NCBI Taxonomy" id="586396"/>
    <lineage>
        <taxon>Eukaryota</taxon>
        <taxon>Viridiplantae</taxon>
        <taxon>Streptophyta</taxon>
        <taxon>Embryophyta</taxon>
        <taxon>Tracheophyta</taxon>
        <taxon>Spermatophyta</taxon>
        <taxon>Magnoliopsida</taxon>
        <taxon>eudicotyledons</taxon>
        <taxon>Gunneridae</taxon>
        <taxon>Pentapetalae</taxon>
        <taxon>rosids</taxon>
        <taxon>fabids</taxon>
        <taxon>Malpighiales</taxon>
        <taxon>Linaceae</taxon>
        <taxon>Linum</taxon>
    </lineage>
</organism>
<feature type="signal peptide" evidence="4">
    <location>
        <begin position="1"/>
        <end position="22"/>
    </location>
</feature>
<reference evidence="5" key="1">
    <citation type="submission" date="2022-08" db="EMBL/GenBank/DDBJ databases">
        <authorList>
            <person name="Gutierrez-Valencia J."/>
        </authorList>
    </citation>
    <scope>NUCLEOTIDE SEQUENCE</scope>
</reference>
<feature type="repeat" description="PPR" evidence="3">
    <location>
        <begin position="168"/>
        <end position="202"/>
    </location>
</feature>
<dbReference type="Proteomes" id="UP001154282">
    <property type="component" value="Unassembled WGS sequence"/>
</dbReference>
<sequence length="507" mass="56431">MNSRRFRFILAGIPLLQLPSAARTVSSSSQSLQQAIRTAVEERTYQRIPDLLGSSNVPWQNPNPFSFLSTSPLQVRTQVIDDILQSFIPLRPRSLPKIVYDCLLAYTLQSPDPFPLALAVLQRTLRSGCLPVPQTQLFLSSAWLARRRLSQTVADILHEMRSIGYDPDTGTCNYLISSLCAVDQLPEAMKVLKGMARAGCVPDLESYVPVIGAMCVVRKTVDALELLKEMMVTSGLTPRQGTIKKVAAALRANREIRTAFELIEFLEKENYAVGFEGYELVLEGCLDCKEYILGAKVAMRMTEKGFIPYIKFRLKYPILSCVIGGDKQSSEVFIGSVDGNGVPESSSDSRFAVGSAFTTGADSENSVVKTRVVNCQHQPVLQGAGNDIGDGSEYRREKNRIKPLPAKFAGSLVQHGQQGKGHVESSKKKQENTFSVNVPTLELCCRVVFRPFTYNEYLFRLFDQCLQWAVLKFGGKQPFAKGWEAAMEPNNQHVVERKVQQVSWMIV</sequence>
<feature type="chain" id="PRO_5043863676" description="Pentatricopeptide repeat-containing protein" evidence="4">
    <location>
        <begin position="23"/>
        <end position="507"/>
    </location>
</feature>
<name>A0AAV0RW90_9ROSI</name>
<evidence type="ECO:0000256" key="2">
    <source>
        <dbReference type="ARBA" id="ARBA00022737"/>
    </source>
</evidence>
<evidence type="ECO:0000256" key="1">
    <source>
        <dbReference type="ARBA" id="ARBA00007626"/>
    </source>
</evidence>
<keyword evidence="6" id="KW-1185">Reference proteome</keyword>
<protein>
    <recommendedName>
        <fullName evidence="7">Pentatricopeptide repeat-containing protein</fullName>
    </recommendedName>
</protein>
<dbReference type="PANTHER" id="PTHR47938:SF35">
    <property type="entry name" value="PENTATRICOPEPTIDE REPEAT-CONTAINING PROTEIN 4, MITOCHONDRIAL-RELATED"/>
    <property type="match status" value="1"/>
</dbReference>
<dbReference type="NCBIfam" id="TIGR00756">
    <property type="entry name" value="PPR"/>
    <property type="match status" value="1"/>
</dbReference>
<gene>
    <name evidence="5" type="ORF">LITE_LOCUS50142</name>
</gene>
<dbReference type="EMBL" id="CAMGYJ010000011">
    <property type="protein sequence ID" value="CAI0579276.1"/>
    <property type="molecule type" value="Genomic_DNA"/>
</dbReference>
<dbReference type="PANTHER" id="PTHR47938">
    <property type="entry name" value="RESPIRATORY COMPLEX I CHAPERONE (CIA84), PUTATIVE (AFU_ORTHOLOGUE AFUA_2G06020)-RELATED"/>
    <property type="match status" value="1"/>
</dbReference>
<dbReference type="Gene3D" id="1.25.40.10">
    <property type="entry name" value="Tetratricopeptide repeat domain"/>
    <property type="match status" value="1"/>
</dbReference>
<evidence type="ECO:0000313" key="6">
    <source>
        <dbReference type="Proteomes" id="UP001154282"/>
    </source>
</evidence>
<dbReference type="Pfam" id="PF13041">
    <property type="entry name" value="PPR_2"/>
    <property type="match status" value="1"/>
</dbReference>
<dbReference type="InterPro" id="IPR011990">
    <property type="entry name" value="TPR-like_helical_dom_sf"/>
</dbReference>
<dbReference type="GO" id="GO:0003729">
    <property type="term" value="F:mRNA binding"/>
    <property type="evidence" value="ECO:0007669"/>
    <property type="project" value="TreeGrafter"/>
</dbReference>
<comment type="similarity">
    <text evidence="1">Belongs to the PPR family. P subfamily.</text>
</comment>